<accession>A0AAV5FHR8</accession>
<dbReference type="EMBL" id="BQKI01000085">
    <property type="protein sequence ID" value="GJN34371.1"/>
    <property type="molecule type" value="Genomic_DNA"/>
</dbReference>
<evidence type="ECO:0000259" key="2">
    <source>
        <dbReference type="Pfam" id="PF23598"/>
    </source>
</evidence>
<keyword evidence="4" id="KW-1185">Reference proteome</keyword>
<evidence type="ECO:0000313" key="3">
    <source>
        <dbReference type="EMBL" id="GJN34371.1"/>
    </source>
</evidence>
<reference evidence="3" key="1">
    <citation type="journal article" date="2018" name="DNA Res.">
        <title>Multiple hybrid de novo genome assembly of finger millet, an orphan allotetraploid crop.</title>
        <authorList>
            <person name="Hatakeyama M."/>
            <person name="Aluri S."/>
            <person name="Balachadran M.T."/>
            <person name="Sivarajan S.R."/>
            <person name="Patrignani A."/>
            <person name="Gruter S."/>
            <person name="Poveda L."/>
            <person name="Shimizu-Inatsugi R."/>
            <person name="Baeten J."/>
            <person name="Francoijs K.J."/>
            <person name="Nataraja K.N."/>
            <person name="Reddy Y.A.N."/>
            <person name="Phadnis S."/>
            <person name="Ravikumar R.L."/>
            <person name="Schlapbach R."/>
            <person name="Sreeman S.M."/>
            <person name="Shimizu K.K."/>
        </authorList>
    </citation>
    <scope>NUCLEOTIDE SEQUENCE</scope>
</reference>
<dbReference type="Proteomes" id="UP001054889">
    <property type="component" value="Unassembled WGS sequence"/>
</dbReference>
<dbReference type="AlphaFoldDB" id="A0AAV5FHR8"/>
<dbReference type="InterPro" id="IPR055414">
    <property type="entry name" value="LRR_R13L4/SHOC2-like"/>
</dbReference>
<evidence type="ECO:0000313" key="4">
    <source>
        <dbReference type="Proteomes" id="UP001054889"/>
    </source>
</evidence>
<proteinExistence type="predicted"/>
<keyword evidence="1" id="KW-0677">Repeat</keyword>
<sequence>MTVSSDDISNAFSTLTLIQRLEFSPHICIFSCLPKCIGQLTKLCSLKIGVGKMVSNCVDVLKGLRALSVLSLYVHYKPAETIVIGKAGFPVLKYFMFKCRDPMLKFEADAMPNLRKLMLGFSAQRADQVAIPFGIEHLSGLKEVYAKVVAAGYEEPDRRATELAFRNAMRMHAGCCRVIVTCVNKSFWSKEDQSSVPREERATLKQRKMKEVSNEHVQIMENTVKEAVQNPDSRFISEWNMLLLLRNKLDYHNDDITSGIPVVNPYSLDPWKLGGSFGLAPVKLESLFNT</sequence>
<organism evidence="3 4">
    <name type="scientific">Eleusine coracana subsp. coracana</name>
    <dbReference type="NCBI Taxonomy" id="191504"/>
    <lineage>
        <taxon>Eukaryota</taxon>
        <taxon>Viridiplantae</taxon>
        <taxon>Streptophyta</taxon>
        <taxon>Embryophyta</taxon>
        <taxon>Tracheophyta</taxon>
        <taxon>Spermatophyta</taxon>
        <taxon>Magnoliopsida</taxon>
        <taxon>Liliopsida</taxon>
        <taxon>Poales</taxon>
        <taxon>Poaceae</taxon>
        <taxon>PACMAD clade</taxon>
        <taxon>Chloridoideae</taxon>
        <taxon>Cynodonteae</taxon>
        <taxon>Eleusininae</taxon>
        <taxon>Eleusine</taxon>
    </lineage>
</organism>
<evidence type="ECO:0000256" key="1">
    <source>
        <dbReference type="ARBA" id="ARBA00022737"/>
    </source>
</evidence>
<name>A0AAV5FHR8_ELECO</name>
<feature type="domain" description="Disease resistance R13L4/SHOC-2-like LRR" evidence="2">
    <location>
        <begin position="16"/>
        <end position="174"/>
    </location>
</feature>
<dbReference type="Pfam" id="PF23598">
    <property type="entry name" value="LRR_14"/>
    <property type="match status" value="1"/>
</dbReference>
<protein>
    <recommendedName>
        <fullName evidence="2">Disease resistance R13L4/SHOC-2-like LRR domain-containing protein</fullName>
    </recommendedName>
</protein>
<reference evidence="3" key="2">
    <citation type="submission" date="2021-12" db="EMBL/GenBank/DDBJ databases">
        <title>Resequencing data analysis of finger millet.</title>
        <authorList>
            <person name="Hatakeyama M."/>
            <person name="Aluri S."/>
            <person name="Balachadran M.T."/>
            <person name="Sivarajan S.R."/>
            <person name="Poveda L."/>
            <person name="Shimizu-Inatsugi R."/>
            <person name="Schlapbach R."/>
            <person name="Sreeman S.M."/>
            <person name="Shimizu K.K."/>
        </authorList>
    </citation>
    <scope>NUCLEOTIDE SEQUENCE</scope>
</reference>
<comment type="caution">
    <text evidence="3">The sequence shown here is derived from an EMBL/GenBank/DDBJ whole genome shotgun (WGS) entry which is preliminary data.</text>
</comment>
<gene>
    <name evidence="3" type="primary">gb23025</name>
    <name evidence="3" type="ORF">PR202_gb23025</name>
</gene>